<protein>
    <submittedName>
        <fullName evidence="2">Excinuclease ABC subunit B</fullName>
    </submittedName>
</protein>
<dbReference type="Gene3D" id="3.40.50.300">
    <property type="entry name" value="P-loop containing nucleotide triphosphate hydrolases"/>
    <property type="match status" value="1"/>
</dbReference>
<evidence type="ECO:0000313" key="2">
    <source>
        <dbReference type="EMBL" id="PIS09550.1"/>
    </source>
</evidence>
<dbReference type="GO" id="GO:0003677">
    <property type="term" value="F:DNA binding"/>
    <property type="evidence" value="ECO:0007669"/>
    <property type="project" value="InterPro"/>
</dbReference>
<dbReference type="GO" id="GO:0006289">
    <property type="term" value="P:nucleotide-excision repair"/>
    <property type="evidence" value="ECO:0007669"/>
    <property type="project" value="InterPro"/>
</dbReference>
<comment type="caution">
    <text evidence="2">The sequence shown here is derived from an EMBL/GenBank/DDBJ whole genome shotgun (WGS) entry which is preliminary data.</text>
</comment>
<evidence type="ECO:0000313" key="3">
    <source>
        <dbReference type="Proteomes" id="UP000230093"/>
    </source>
</evidence>
<dbReference type="PANTHER" id="PTHR24029:SF0">
    <property type="entry name" value="UVRABC SYSTEM PROTEIN B"/>
    <property type="match status" value="1"/>
</dbReference>
<dbReference type="InterPro" id="IPR024759">
    <property type="entry name" value="UvrB_YAD/RRR_dom"/>
</dbReference>
<proteinExistence type="predicted"/>
<sequence>HLEGEVILYANTKSPAMIQAIKEVERRRRKQFNYNKKHKITPKSIKKNIRPKLIIEEEQKEEKEIDYHQLTPQDKKKLIKKLEKEMRTQARELNFEKAANLRDKIKKIEKNF</sequence>
<dbReference type="Pfam" id="PF12344">
    <property type="entry name" value="UvrB"/>
    <property type="match status" value="1"/>
</dbReference>
<dbReference type="EMBL" id="PEZT01000004">
    <property type="protein sequence ID" value="PIS09550.1"/>
    <property type="molecule type" value="Genomic_DNA"/>
</dbReference>
<gene>
    <name evidence="2" type="ORF">COT75_01040</name>
</gene>
<accession>A0A2H0WA52</accession>
<dbReference type="InterPro" id="IPR004807">
    <property type="entry name" value="UvrB"/>
</dbReference>
<dbReference type="AlphaFoldDB" id="A0A2H0WA52"/>
<evidence type="ECO:0000259" key="1">
    <source>
        <dbReference type="PROSITE" id="PS50151"/>
    </source>
</evidence>
<dbReference type="InterPro" id="IPR036876">
    <property type="entry name" value="UVR_dom_sf"/>
</dbReference>
<dbReference type="Gene3D" id="4.10.860.10">
    <property type="entry name" value="UVR domain"/>
    <property type="match status" value="1"/>
</dbReference>
<name>A0A2H0WA52_9BACT</name>
<feature type="domain" description="UVR" evidence="1">
    <location>
        <begin position="76"/>
        <end position="111"/>
    </location>
</feature>
<dbReference type="SUPFAM" id="SSF46600">
    <property type="entry name" value="C-terminal UvrC-binding domain of UvrB"/>
    <property type="match status" value="1"/>
</dbReference>
<reference evidence="3" key="1">
    <citation type="submission" date="2017-09" db="EMBL/GenBank/DDBJ databases">
        <title>Depth-based differentiation of microbial function through sediment-hosted aquifers and enrichment of novel symbionts in the deep terrestrial subsurface.</title>
        <authorList>
            <person name="Probst A.J."/>
            <person name="Ladd B."/>
            <person name="Jarett J.K."/>
            <person name="Geller-Mcgrath D.E."/>
            <person name="Sieber C.M.K."/>
            <person name="Emerson J.B."/>
            <person name="Anantharaman K."/>
            <person name="Thomas B.C."/>
            <person name="Malmstrom R."/>
            <person name="Stieglmeier M."/>
            <person name="Klingl A."/>
            <person name="Woyke T."/>
            <person name="Ryan C.M."/>
            <person name="Banfield J.F."/>
        </authorList>
    </citation>
    <scope>NUCLEOTIDE SEQUENCE [LARGE SCALE GENOMIC DNA]</scope>
</reference>
<dbReference type="PANTHER" id="PTHR24029">
    <property type="entry name" value="UVRABC SYSTEM PROTEIN B"/>
    <property type="match status" value="1"/>
</dbReference>
<dbReference type="Proteomes" id="UP000230093">
    <property type="component" value="Unassembled WGS sequence"/>
</dbReference>
<dbReference type="InterPro" id="IPR001943">
    <property type="entry name" value="UVR_dom"/>
</dbReference>
<dbReference type="GO" id="GO:0016887">
    <property type="term" value="F:ATP hydrolysis activity"/>
    <property type="evidence" value="ECO:0007669"/>
    <property type="project" value="InterPro"/>
</dbReference>
<dbReference type="GO" id="GO:0005524">
    <property type="term" value="F:ATP binding"/>
    <property type="evidence" value="ECO:0007669"/>
    <property type="project" value="InterPro"/>
</dbReference>
<feature type="non-terminal residue" evidence="2">
    <location>
        <position position="1"/>
    </location>
</feature>
<dbReference type="PROSITE" id="PS50151">
    <property type="entry name" value="UVR"/>
    <property type="match status" value="1"/>
</dbReference>
<dbReference type="GO" id="GO:0009380">
    <property type="term" value="C:excinuclease repair complex"/>
    <property type="evidence" value="ECO:0007669"/>
    <property type="project" value="InterPro"/>
</dbReference>
<organism evidence="2 3">
    <name type="scientific">Candidatus Beckwithbacteria bacterium CG10_big_fil_rev_8_21_14_0_10_34_10</name>
    <dbReference type="NCBI Taxonomy" id="1974495"/>
    <lineage>
        <taxon>Bacteria</taxon>
        <taxon>Candidatus Beckwithiibacteriota</taxon>
    </lineage>
</organism>
<dbReference type="Pfam" id="PF02151">
    <property type="entry name" value="UVR"/>
    <property type="match status" value="1"/>
</dbReference>
<dbReference type="InterPro" id="IPR027417">
    <property type="entry name" value="P-loop_NTPase"/>
</dbReference>